<feature type="coiled-coil region" evidence="1">
    <location>
        <begin position="215"/>
        <end position="242"/>
    </location>
</feature>
<reference evidence="2" key="1">
    <citation type="submission" date="2023-08" db="EMBL/GenBank/DDBJ databases">
        <authorList>
            <person name="Alioto T."/>
            <person name="Alioto T."/>
            <person name="Gomez Garrido J."/>
        </authorList>
    </citation>
    <scope>NUCLEOTIDE SEQUENCE</scope>
</reference>
<keyword evidence="3" id="KW-1185">Reference proteome</keyword>
<evidence type="ECO:0000256" key="1">
    <source>
        <dbReference type="SAM" id="Coils"/>
    </source>
</evidence>
<name>A0AA36BN54_OCTVU</name>
<keyword evidence="1" id="KW-0175">Coiled coil</keyword>
<sequence>MADKVVTEKCLRTDISGTQYDTNSVSEKTGFDFDYADVSDIMDEKPDFLIGNISHEDVLNLSLENKQPQPYSQVPSRSGSMMTDRSITDIRNSISTLNNISDSTLCSHLLMNMHFPHLEKPLSLMEVETIEDLLFLVGIDRVGNAALECRQSNIYETSVKEDIKKQLLADFKMCKQRTDKKMKQKEIEYFNDLTSAYTDKLKLMEKANSQLVDITSKLDQQIDSLDNVLKDFEEKIELLNSTSEYSEAQIKCYKEGRKYLDAN</sequence>
<evidence type="ECO:0000313" key="2">
    <source>
        <dbReference type="EMBL" id="CAI9737491.1"/>
    </source>
</evidence>
<protein>
    <submittedName>
        <fullName evidence="2">Uncharacterized protein</fullName>
    </submittedName>
</protein>
<proteinExistence type="predicted"/>
<accession>A0AA36BN54</accession>
<evidence type="ECO:0000313" key="3">
    <source>
        <dbReference type="Proteomes" id="UP001162480"/>
    </source>
</evidence>
<gene>
    <name evidence="2" type="ORF">OCTVUL_1B020769</name>
</gene>
<organism evidence="2 3">
    <name type="scientific">Octopus vulgaris</name>
    <name type="common">Common octopus</name>
    <dbReference type="NCBI Taxonomy" id="6645"/>
    <lineage>
        <taxon>Eukaryota</taxon>
        <taxon>Metazoa</taxon>
        <taxon>Spiralia</taxon>
        <taxon>Lophotrochozoa</taxon>
        <taxon>Mollusca</taxon>
        <taxon>Cephalopoda</taxon>
        <taxon>Coleoidea</taxon>
        <taxon>Octopodiformes</taxon>
        <taxon>Octopoda</taxon>
        <taxon>Incirrata</taxon>
        <taxon>Octopodidae</taxon>
        <taxon>Octopus</taxon>
    </lineage>
</organism>
<dbReference type="Proteomes" id="UP001162480">
    <property type="component" value="Chromosome 20"/>
</dbReference>
<dbReference type="AlphaFoldDB" id="A0AA36BN54"/>
<dbReference type="EMBL" id="OX597833">
    <property type="protein sequence ID" value="CAI9737491.1"/>
    <property type="molecule type" value="Genomic_DNA"/>
</dbReference>